<dbReference type="InterPro" id="IPR003778">
    <property type="entry name" value="CT_A_B"/>
</dbReference>
<gene>
    <name evidence="5" type="ORF">OB236_37170</name>
</gene>
<evidence type="ECO:0000256" key="2">
    <source>
        <dbReference type="ARBA" id="ARBA00022801"/>
    </source>
</evidence>
<dbReference type="RefSeq" id="WP_262688495.1">
    <property type="nucleotide sequence ID" value="NZ_JAOQIO010000124.1"/>
</dbReference>
<feature type="domain" description="Carboxyltransferase" evidence="4">
    <location>
        <begin position="25"/>
        <end position="309"/>
    </location>
</feature>
<dbReference type="Gene3D" id="2.40.100.10">
    <property type="entry name" value="Cyclophilin-like"/>
    <property type="match status" value="1"/>
</dbReference>
<keyword evidence="6" id="KW-1185">Reference proteome</keyword>
<reference evidence="5 6" key="1">
    <citation type="submission" date="2022-09" db="EMBL/GenBank/DDBJ databases">
        <authorList>
            <person name="Han X.L."/>
            <person name="Wang Q."/>
            <person name="Lu T."/>
        </authorList>
    </citation>
    <scope>NUCLEOTIDE SEQUENCE [LARGE SCALE GENOMIC DNA]</scope>
    <source>
        <strain evidence="5 6">WQ 127069</strain>
    </source>
</reference>
<dbReference type="PANTHER" id="PTHR43309:SF5">
    <property type="entry name" value="5-OXOPROLINASE SUBUNIT C"/>
    <property type="match status" value="1"/>
</dbReference>
<dbReference type="SUPFAM" id="SSF50891">
    <property type="entry name" value="Cyclophilin-like"/>
    <property type="match status" value="1"/>
</dbReference>
<dbReference type="Pfam" id="PF02626">
    <property type="entry name" value="CT_A_B"/>
    <property type="match status" value="1"/>
</dbReference>
<dbReference type="NCBIfam" id="TIGR00724">
    <property type="entry name" value="urea_amlyse_rel"/>
    <property type="match status" value="1"/>
</dbReference>
<evidence type="ECO:0000313" key="6">
    <source>
        <dbReference type="Proteomes" id="UP001652445"/>
    </source>
</evidence>
<evidence type="ECO:0000256" key="3">
    <source>
        <dbReference type="ARBA" id="ARBA00022840"/>
    </source>
</evidence>
<accession>A0ABT2UVR5</accession>
<dbReference type="PANTHER" id="PTHR43309">
    <property type="entry name" value="5-OXOPROLINASE SUBUNIT C"/>
    <property type="match status" value="1"/>
</dbReference>
<evidence type="ECO:0000313" key="5">
    <source>
        <dbReference type="EMBL" id="MCU6797769.1"/>
    </source>
</evidence>
<dbReference type="Proteomes" id="UP001652445">
    <property type="component" value="Unassembled WGS sequence"/>
</dbReference>
<protein>
    <submittedName>
        <fullName evidence="5">Biotin-dependent carboxyltransferase family protein</fullName>
    </submittedName>
</protein>
<name>A0ABT2UVR5_9BACL</name>
<comment type="caution">
    <text evidence="5">The sequence shown here is derived from an EMBL/GenBank/DDBJ whole genome shotgun (WGS) entry which is preliminary data.</text>
</comment>
<dbReference type="InterPro" id="IPR029000">
    <property type="entry name" value="Cyclophilin-like_dom_sf"/>
</dbReference>
<dbReference type="EMBL" id="JAOQIO010000124">
    <property type="protein sequence ID" value="MCU6797769.1"/>
    <property type="molecule type" value="Genomic_DNA"/>
</dbReference>
<dbReference type="InterPro" id="IPR052708">
    <property type="entry name" value="PxpC"/>
</dbReference>
<sequence>MAGIEILKSGLLTTVQDLGRTDYRMYGVNTCGAMDRFSLRLANLLVGNGENEAALEVTLIGPHLKFLVDGVIAVTGGDLAPRLNGTAIGMWKTILVSEGDILQFGHMKHGCRSYVAIKGGIDVPLIMGSRSTFIRGGYGGLEGRSLKEGDRLDIGEGEPRLDRALVTGRSLPAAYRPDFVTERPIRFIPGPQSDRFIETSLDTFVSDSYGILNESDRMGYRLKGPQLTHKSGADMISGAVTIGSIQVPGDGQPIILMSDCQVTGGYTQIGVVIGVDIPYLAQRKPGDRIQFQQIGIEDAQHFWREQERLISLIRMHNVR</sequence>
<keyword evidence="1" id="KW-0547">Nucleotide-binding</keyword>
<keyword evidence="3" id="KW-0067">ATP-binding</keyword>
<keyword evidence="2" id="KW-0378">Hydrolase</keyword>
<dbReference type="SMART" id="SM00797">
    <property type="entry name" value="AHS2"/>
    <property type="match status" value="1"/>
</dbReference>
<organism evidence="5 6">
    <name type="scientific">Paenibacillus baimaensis</name>
    <dbReference type="NCBI Taxonomy" id="2982185"/>
    <lineage>
        <taxon>Bacteria</taxon>
        <taxon>Bacillati</taxon>
        <taxon>Bacillota</taxon>
        <taxon>Bacilli</taxon>
        <taxon>Bacillales</taxon>
        <taxon>Paenibacillaceae</taxon>
        <taxon>Paenibacillus</taxon>
    </lineage>
</organism>
<evidence type="ECO:0000256" key="1">
    <source>
        <dbReference type="ARBA" id="ARBA00022741"/>
    </source>
</evidence>
<evidence type="ECO:0000259" key="4">
    <source>
        <dbReference type="SMART" id="SM00797"/>
    </source>
</evidence>
<proteinExistence type="predicted"/>